<dbReference type="Proteomes" id="UP000001626">
    <property type="component" value="Chromosome"/>
</dbReference>
<dbReference type="InterPro" id="IPR011742">
    <property type="entry name" value="CRISPR-assoc_prot_TM1812"/>
</dbReference>
<name>D9TM91_THETC</name>
<gene>
    <name evidence="1" type="ordered locus">Tthe_2610</name>
</gene>
<dbReference type="STRING" id="580327.Tthe_2610"/>
<dbReference type="KEGG" id="ttm:Tthe_2610"/>
<evidence type="ECO:0000313" key="1">
    <source>
        <dbReference type="EMBL" id="ADL70062.1"/>
    </source>
</evidence>
<organism evidence="1 2">
    <name type="scientific">Thermoanaerobacterium thermosaccharolyticum (strain ATCC 7956 / DSM 571 / NCIMB 9385 / NCA 3814 / NCTC 13789 / WDCM 00135 / 2032)</name>
    <name type="common">Clostridium thermosaccharolyticum</name>
    <dbReference type="NCBI Taxonomy" id="580327"/>
    <lineage>
        <taxon>Bacteria</taxon>
        <taxon>Bacillati</taxon>
        <taxon>Bacillota</taxon>
        <taxon>Clostridia</taxon>
        <taxon>Thermoanaerobacterales</taxon>
        <taxon>Thermoanaerobacteraceae</taxon>
        <taxon>Thermoanaerobacterium</taxon>
    </lineage>
</organism>
<accession>D9TM91</accession>
<dbReference type="InterPro" id="IPR013383">
    <property type="entry name" value="CRISPR-assoc_prot_DxTHG_CS"/>
</dbReference>
<dbReference type="AlphaFoldDB" id="D9TM91"/>
<dbReference type="NCBIfam" id="TIGR02221">
    <property type="entry name" value="cas_TM1812"/>
    <property type="match status" value="1"/>
</dbReference>
<dbReference type="eggNOG" id="ENOG502ZANU">
    <property type="taxonomic scope" value="Bacteria"/>
</dbReference>
<dbReference type="NCBIfam" id="TIGR02549">
    <property type="entry name" value="CRISPR_DxTHG"/>
    <property type="match status" value="1"/>
</dbReference>
<reference evidence="1 2" key="1">
    <citation type="submission" date="2010-08" db="EMBL/GenBank/DDBJ databases">
        <title>Complete sequence of Thermoanaerobacterium thermosaccharolyticum DSM 571.</title>
        <authorList>
            <consortium name="US DOE Joint Genome Institute"/>
            <person name="Lucas S."/>
            <person name="Copeland A."/>
            <person name="Lapidus A."/>
            <person name="Cheng J.-F."/>
            <person name="Bruce D."/>
            <person name="Goodwin L."/>
            <person name="Pitluck S."/>
            <person name="Teshima H."/>
            <person name="Detter J.C."/>
            <person name="Han C."/>
            <person name="Tapia R."/>
            <person name="Land M."/>
            <person name="Hauser L."/>
            <person name="Chang Y.-J."/>
            <person name="Jeffries C."/>
            <person name="Kyrpides N."/>
            <person name="Ivanova N."/>
            <person name="Mikhailova N."/>
            <person name="Hemme C.L."/>
            <person name="Woyke T."/>
        </authorList>
    </citation>
    <scope>NUCLEOTIDE SEQUENCE [LARGE SCALE GENOMIC DNA]</scope>
    <source>
        <strain evidence="2">ATCC 7956 / DSM 571 / NCIMB 9385 / NCA 3814 / NCTC 13789 / WDCM 00135 / 2032</strain>
    </source>
</reference>
<dbReference type="RefSeq" id="WP_013299018.1">
    <property type="nucleotide sequence ID" value="NC_014410.1"/>
</dbReference>
<dbReference type="GeneID" id="93865402"/>
<keyword evidence="2" id="KW-1185">Reference proteome</keyword>
<dbReference type="HOGENOM" id="CLU_025124_2_0_9"/>
<dbReference type="EMBL" id="CP002171">
    <property type="protein sequence ID" value="ADL70062.1"/>
    <property type="molecule type" value="Genomic_DNA"/>
</dbReference>
<dbReference type="OrthoDB" id="9777703at2"/>
<proteinExistence type="predicted"/>
<sequence>MKTVLISFIGKGKKSQGESGYAKTCYGFLDGYTYETAFFGSALYNYLKEKGNTVDKWLIFGTLQSSWSEIIDTIDYDKQKEVEDLYLKMIYYEEHNGLTQECLKNLENSLRHYISEVSLIAVETTEREKYVDKLMEMIPDEDVHIVFDLTHALRHMPVIMAFSLMYVRCFKKIDNIDVYYGAFDLTKDGITPVYRIDFINELFSLTTSYELYKNSGYFPQLLNNLGIKGSEKTYFKLEMNRSPRKEINDLIGKLQKVKDDNKDKIYIKSVADEIISEFSSMNNQKTTLDERMLNKAKFFYDKKQYLIALTLIFEAILDKANRVYKLNIKEGSNYSSSLIKSKIREKLNDEEALKTFADLEHSRNSAVHGDPAIGTQNYLENQRDFEKLFAEAIKLYDMIN</sequence>
<protein>
    <submittedName>
        <fullName evidence="1">CRISPR-associated protein</fullName>
    </submittedName>
</protein>
<evidence type="ECO:0000313" key="2">
    <source>
        <dbReference type="Proteomes" id="UP000001626"/>
    </source>
</evidence>